<sequence length="447" mass="48771">MSKNAYRPFLQHGGNSRTRVRTDYRASRPAIPGNRVFLCATDKYVMQVLKVCCWTLKIWMIQLGLVVLIIEAQNCSKPAASNMILSDAFINQQTFPDGKRVSFVCSTGYVSAGGSKSITCTAGVWSKVIMKCEKKSCGPPGDIQNGNYDLSEGIEFGATIYATCNIGYTLVGRGDMTCMAQGWGGRTAVCEVVQCQPPPPIPNGERPYPDEETYNYQDVVQYTCKEGFTLNGSSSVSCKENQKFEPSPPTCIEVSCPTPVVENGVRVEGGPPPYKHMSYVTYSCNNGYKMNGDPRLTCTINGWSAGFPTCKEVSCPPPAVVEHGVKVEGGPPPYKHMSSVTYSCNNGYKMNGNSRLTCTINGWSDEFPTCEAIPTTPKPPPTTTTTTTSTPTTTQYTKRPQTKESHGQPAWWTDNASTRNATDTFPRTSDGHQPPKVERSEENCTAG</sequence>
<reference evidence="1" key="1">
    <citation type="submission" date="2021-05" db="EMBL/GenBank/DDBJ databases">
        <authorList>
            <person name="Pan Q."/>
            <person name="Jouanno E."/>
            <person name="Zahm M."/>
            <person name="Klopp C."/>
            <person name="Cabau C."/>
            <person name="Louis A."/>
            <person name="Berthelot C."/>
            <person name="Parey E."/>
            <person name="Roest Crollius H."/>
            <person name="Montfort J."/>
            <person name="Robinson-Rechavi M."/>
            <person name="Bouchez O."/>
            <person name="Lampietro C."/>
            <person name="Lopez Roques C."/>
            <person name="Donnadieu C."/>
            <person name="Postlethwait J."/>
            <person name="Bobe J."/>
            <person name="Dillon D."/>
            <person name="Chandos A."/>
            <person name="von Hippel F."/>
            <person name="Guiguen Y."/>
        </authorList>
    </citation>
    <scope>NUCLEOTIDE SEQUENCE</scope>
    <source>
        <strain evidence="1">YG-Jan2019</strain>
    </source>
</reference>
<accession>A0ACC2HLI8</accession>
<dbReference type="Proteomes" id="UP001157502">
    <property type="component" value="Chromosome 1"/>
</dbReference>
<evidence type="ECO:0000313" key="1">
    <source>
        <dbReference type="EMBL" id="KAJ8016901.1"/>
    </source>
</evidence>
<comment type="caution">
    <text evidence="1">The sequence shown here is derived from an EMBL/GenBank/DDBJ whole genome shotgun (WGS) entry which is preliminary data.</text>
</comment>
<name>A0ACC2HLI8_DALPE</name>
<keyword evidence="2" id="KW-1185">Reference proteome</keyword>
<protein>
    <submittedName>
        <fullName evidence="1">Uncharacterized protein</fullName>
    </submittedName>
</protein>
<dbReference type="EMBL" id="CM055728">
    <property type="protein sequence ID" value="KAJ8016901.1"/>
    <property type="molecule type" value="Genomic_DNA"/>
</dbReference>
<organism evidence="1 2">
    <name type="scientific">Dallia pectoralis</name>
    <name type="common">Alaska blackfish</name>
    <dbReference type="NCBI Taxonomy" id="75939"/>
    <lineage>
        <taxon>Eukaryota</taxon>
        <taxon>Metazoa</taxon>
        <taxon>Chordata</taxon>
        <taxon>Craniata</taxon>
        <taxon>Vertebrata</taxon>
        <taxon>Euteleostomi</taxon>
        <taxon>Actinopterygii</taxon>
        <taxon>Neopterygii</taxon>
        <taxon>Teleostei</taxon>
        <taxon>Protacanthopterygii</taxon>
        <taxon>Esociformes</taxon>
        <taxon>Umbridae</taxon>
        <taxon>Dallia</taxon>
    </lineage>
</organism>
<evidence type="ECO:0000313" key="2">
    <source>
        <dbReference type="Proteomes" id="UP001157502"/>
    </source>
</evidence>
<proteinExistence type="predicted"/>
<gene>
    <name evidence="1" type="ORF">DPEC_G00012160</name>
</gene>